<organism evidence="6 7">
    <name type="scientific">Halobacterium hubeiense</name>
    <dbReference type="NCBI Taxonomy" id="1407499"/>
    <lineage>
        <taxon>Archaea</taxon>
        <taxon>Methanobacteriati</taxon>
        <taxon>Methanobacteriota</taxon>
        <taxon>Stenosarchaea group</taxon>
        <taxon>Halobacteria</taxon>
        <taxon>Halobacteriales</taxon>
        <taxon>Halobacteriaceae</taxon>
        <taxon>Halobacterium</taxon>
    </lineage>
</organism>
<feature type="transmembrane region" description="Helical" evidence="5">
    <location>
        <begin position="227"/>
        <end position="246"/>
    </location>
</feature>
<evidence type="ECO:0000256" key="3">
    <source>
        <dbReference type="ARBA" id="ARBA00022989"/>
    </source>
</evidence>
<feature type="transmembrane region" description="Helical" evidence="5">
    <location>
        <begin position="74"/>
        <end position="98"/>
    </location>
</feature>
<evidence type="ECO:0000256" key="5">
    <source>
        <dbReference type="SAM" id="Phobius"/>
    </source>
</evidence>
<accession>A0A0U5H2K2</accession>
<name>A0A0U5H2K2_9EURY</name>
<evidence type="ECO:0000313" key="6">
    <source>
        <dbReference type="EMBL" id="CQH56765.1"/>
    </source>
</evidence>
<evidence type="ECO:0000256" key="1">
    <source>
        <dbReference type="ARBA" id="ARBA00004651"/>
    </source>
</evidence>
<feature type="transmembrane region" description="Helical" evidence="5">
    <location>
        <begin position="203"/>
        <end position="221"/>
    </location>
</feature>
<reference evidence="7" key="1">
    <citation type="journal article" date="2016" name="Environ. Microbiol.">
        <title>The complete genome of a viable archaeum isolated from 123-million-year-old rock salt.</title>
        <authorList>
            <person name="Jaakkola S.T."/>
            <person name="Pfeiffer F."/>
            <person name="Ravantti J.J."/>
            <person name="Guo Q."/>
            <person name="Liu Y."/>
            <person name="Chen X."/>
            <person name="Ma H."/>
            <person name="Yang C."/>
            <person name="Oksanen H.M."/>
            <person name="Bamford D.H."/>
        </authorList>
    </citation>
    <scope>NUCLEOTIDE SEQUENCE</scope>
    <source>
        <strain evidence="7">JI20-1</strain>
    </source>
</reference>
<dbReference type="Pfam" id="PF01040">
    <property type="entry name" value="UbiA"/>
    <property type="match status" value="1"/>
</dbReference>
<keyword evidence="4 5" id="KW-0472">Membrane</keyword>
<dbReference type="GO" id="GO:0005886">
    <property type="term" value="C:plasma membrane"/>
    <property type="evidence" value="ECO:0007669"/>
    <property type="project" value="UniProtKB-SubCell"/>
</dbReference>
<gene>
    <name evidence="6" type="ORF">HHUB_2428</name>
</gene>
<dbReference type="EMBL" id="LN831302">
    <property type="protein sequence ID" value="CQH56765.1"/>
    <property type="molecule type" value="Genomic_DNA"/>
</dbReference>
<dbReference type="InterPro" id="IPR000537">
    <property type="entry name" value="UbiA_prenyltransferase"/>
</dbReference>
<keyword evidence="3 5" id="KW-1133">Transmembrane helix</keyword>
<dbReference type="GO" id="GO:0016765">
    <property type="term" value="F:transferase activity, transferring alkyl or aryl (other than methyl) groups"/>
    <property type="evidence" value="ECO:0007669"/>
    <property type="project" value="InterPro"/>
</dbReference>
<keyword evidence="6" id="KW-0808">Transferase</keyword>
<feature type="transmembrane region" description="Helical" evidence="5">
    <location>
        <begin position="105"/>
        <end position="123"/>
    </location>
</feature>
<dbReference type="GeneID" id="26659067"/>
<protein>
    <submittedName>
        <fullName evidence="6">UbiA family prenyltransferase</fullName>
    </submittedName>
</protein>
<dbReference type="RefSeq" id="WP_059056848.1">
    <property type="nucleotide sequence ID" value="NZ_CEML01000001.1"/>
</dbReference>
<feature type="transmembrane region" description="Helical" evidence="5">
    <location>
        <begin position="153"/>
        <end position="171"/>
    </location>
</feature>
<dbReference type="AlphaFoldDB" id="A0A0U5H2K2"/>
<dbReference type="Gene3D" id="1.20.120.1780">
    <property type="entry name" value="UbiA prenyltransferase"/>
    <property type="match status" value="1"/>
</dbReference>
<proteinExistence type="predicted"/>
<dbReference type="Proteomes" id="UP000066737">
    <property type="component" value="Chromosome I"/>
</dbReference>
<evidence type="ECO:0000313" key="7">
    <source>
        <dbReference type="Proteomes" id="UP000066737"/>
    </source>
</evidence>
<dbReference type="STRING" id="1407499.HHUB_2428"/>
<keyword evidence="2 5" id="KW-0812">Transmembrane</keyword>
<sequence>MTGTHTARGVLATVQPTFMLPAVGLALAGGALAPTVSLPLAAAHAATVAAALYTAHVVDEYVDAHVRGEHDPVLSATAATAAAVASSLGFSALAALLWAAGAREAVAATLPLWALAVLHAPVLDTHPLSVTVDYPVGVALAFLGGYLAQTGRLAPGVAAVAALLVVSLSGLKVSIDRLDREFDRTIGKRTLPVLLGDRASTRVGAAIHALAAALVVGFVAAAVLPPLALVAGVVALADAALAVAVAPRWSVRAQMALAYPFTAALLAAQCASAGCVAAETAGLAG</sequence>
<evidence type="ECO:0000256" key="4">
    <source>
        <dbReference type="ARBA" id="ARBA00023136"/>
    </source>
</evidence>
<dbReference type="OrthoDB" id="199516at2157"/>
<dbReference type="KEGG" id="hhb:Hhub_2428"/>
<comment type="subcellular location">
    <subcellularLocation>
        <location evidence="1">Cell membrane</location>
        <topology evidence="1">Multi-pass membrane protein</topology>
    </subcellularLocation>
</comment>
<keyword evidence="7" id="KW-1185">Reference proteome</keyword>
<evidence type="ECO:0000256" key="2">
    <source>
        <dbReference type="ARBA" id="ARBA00022692"/>
    </source>
</evidence>